<keyword evidence="4" id="KW-0274">FAD</keyword>
<dbReference type="Pfam" id="PF02913">
    <property type="entry name" value="FAD-oxidase_C"/>
    <property type="match status" value="1"/>
</dbReference>
<dbReference type="InterPro" id="IPR006094">
    <property type="entry name" value="Oxid_FAD_bind_N"/>
</dbReference>
<evidence type="ECO:0000256" key="5">
    <source>
        <dbReference type="ARBA" id="ARBA00022946"/>
    </source>
</evidence>
<dbReference type="PANTHER" id="PTHR11748:SF111">
    <property type="entry name" value="D-LACTATE DEHYDROGENASE, MITOCHONDRIAL-RELATED"/>
    <property type="match status" value="1"/>
</dbReference>
<dbReference type="EMBL" id="SMMX01000022">
    <property type="protein sequence ID" value="TDA20400.1"/>
    <property type="molecule type" value="Genomic_DNA"/>
</dbReference>
<comment type="cofactor">
    <cofactor evidence="1">
        <name>FAD</name>
        <dbReference type="ChEBI" id="CHEBI:57692"/>
    </cofactor>
</comment>
<dbReference type="Gene3D" id="3.30.70.2190">
    <property type="match status" value="1"/>
</dbReference>
<dbReference type="Proteomes" id="UP000295710">
    <property type="component" value="Unassembled WGS sequence"/>
</dbReference>
<evidence type="ECO:0000256" key="2">
    <source>
        <dbReference type="ARBA" id="ARBA00008000"/>
    </source>
</evidence>
<protein>
    <recommendedName>
        <fullName evidence="7">D-lactate dehydrogenase (cytochrome)</fullName>
        <ecNumber evidence="7">1.1.2.4</ecNumber>
    </recommendedName>
</protein>
<evidence type="ECO:0000259" key="8">
    <source>
        <dbReference type="PROSITE" id="PS51387"/>
    </source>
</evidence>
<dbReference type="Gene3D" id="3.30.43.10">
    <property type="entry name" value="Uridine Diphospho-n-acetylenolpyruvylglucosamine Reductase, domain 2"/>
    <property type="match status" value="1"/>
</dbReference>
<comment type="caution">
    <text evidence="9">The sequence shown here is derived from an EMBL/GenBank/DDBJ whole genome shotgun (WGS) entry which is preliminary data.</text>
</comment>
<gene>
    <name evidence="9" type="ORF">E1963_17295</name>
</gene>
<evidence type="ECO:0000256" key="4">
    <source>
        <dbReference type="ARBA" id="ARBA00022827"/>
    </source>
</evidence>
<dbReference type="SUPFAM" id="SSF55103">
    <property type="entry name" value="FAD-linked oxidases, C-terminal domain"/>
    <property type="match status" value="1"/>
</dbReference>
<dbReference type="GO" id="GO:0004458">
    <property type="term" value="F:D-lactate dehydrogenase (cytochrome) activity"/>
    <property type="evidence" value="ECO:0007669"/>
    <property type="project" value="UniProtKB-EC"/>
</dbReference>
<keyword evidence="5" id="KW-0809">Transit peptide</keyword>
<keyword evidence="6" id="KW-0560">Oxidoreductase</keyword>
<evidence type="ECO:0000313" key="10">
    <source>
        <dbReference type="Proteomes" id="UP000295710"/>
    </source>
</evidence>
<reference evidence="9 10" key="1">
    <citation type="journal article" date="2016" name="Nat. Microbiol.">
        <title>The Mouse Intestinal Bacterial Collection (miBC) provides host-specific insight into cultured diversity and functional potential of the gut microbiota.</title>
        <authorList>
            <person name="Lagkouvardos I."/>
            <person name="Pukall R."/>
            <person name="Abt B."/>
            <person name="Foesel B.U."/>
            <person name="Meier-Kolthoff J.P."/>
            <person name="Kumar N."/>
            <person name="Bresciani A."/>
            <person name="Martinez I."/>
            <person name="Just S."/>
            <person name="Ziegler C."/>
            <person name="Brugiroux S."/>
            <person name="Garzetti D."/>
            <person name="Wenning M."/>
            <person name="Bui T.P."/>
            <person name="Wang J."/>
            <person name="Hugenholtz F."/>
            <person name="Plugge C.M."/>
            <person name="Peterson D.A."/>
            <person name="Hornef M.W."/>
            <person name="Baines J.F."/>
            <person name="Smidt H."/>
            <person name="Walter J."/>
            <person name="Kristiansen K."/>
            <person name="Nielsen H.B."/>
            <person name="Haller D."/>
            <person name="Overmann J."/>
            <person name="Stecher B."/>
            <person name="Clavel T."/>
        </authorList>
    </citation>
    <scope>NUCLEOTIDE SEQUENCE [LARGE SCALE GENOMIC DNA]</scope>
    <source>
        <strain evidence="9 10">DSM 28560</strain>
    </source>
</reference>
<dbReference type="GO" id="GO:0071949">
    <property type="term" value="F:FAD binding"/>
    <property type="evidence" value="ECO:0007669"/>
    <property type="project" value="InterPro"/>
</dbReference>
<dbReference type="InterPro" id="IPR016164">
    <property type="entry name" value="FAD-linked_Oxase-like_C"/>
</dbReference>
<keyword evidence="10" id="KW-1185">Reference proteome</keyword>
<dbReference type="EC" id="1.1.2.4" evidence="7"/>
<proteinExistence type="inferred from homology"/>
<keyword evidence="3" id="KW-0285">Flavoprotein</keyword>
<dbReference type="Pfam" id="PF01565">
    <property type="entry name" value="FAD_binding_4"/>
    <property type="match status" value="1"/>
</dbReference>
<organism evidence="9 10">
    <name type="scientific">Extibacter muris</name>
    <dbReference type="NCBI Taxonomy" id="1796622"/>
    <lineage>
        <taxon>Bacteria</taxon>
        <taxon>Bacillati</taxon>
        <taxon>Bacillota</taxon>
        <taxon>Clostridia</taxon>
        <taxon>Lachnospirales</taxon>
        <taxon>Lachnospiraceae</taxon>
        <taxon>Extibacter</taxon>
    </lineage>
</organism>
<dbReference type="PROSITE" id="PS51387">
    <property type="entry name" value="FAD_PCMH"/>
    <property type="match status" value="1"/>
</dbReference>
<dbReference type="InterPro" id="IPR004113">
    <property type="entry name" value="FAD-bd_oxidored_4_C"/>
</dbReference>
<name>A0A4V2WS63_9FIRM</name>
<dbReference type="PANTHER" id="PTHR11748">
    <property type="entry name" value="D-LACTATE DEHYDROGENASE"/>
    <property type="match status" value="1"/>
</dbReference>
<evidence type="ECO:0000256" key="3">
    <source>
        <dbReference type="ARBA" id="ARBA00022630"/>
    </source>
</evidence>
<evidence type="ECO:0000256" key="1">
    <source>
        <dbReference type="ARBA" id="ARBA00001974"/>
    </source>
</evidence>
<comment type="similarity">
    <text evidence="2">Belongs to the FAD-binding oxidoreductase/transferase type 4 family.</text>
</comment>
<dbReference type="InterPro" id="IPR016169">
    <property type="entry name" value="FAD-bd_PCMH_sub2"/>
</dbReference>
<accession>A0A4V2WS63</accession>
<feature type="domain" description="FAD-binding PCMH-type" evidence="8">
    <location>
        <begin position="25"/>
        <end position="199"/>
    </location>
</feature>
<dbReference type="GO" id="GO:1903457">
    <property type="term" value="P:lactate catabolic process"/>
    <property type="evidence" value="ECO:0007669"/>
    <property type="project" value="TreeGrafter"/>
</dbReference>
<dbReference type="GO" id="GO:0008720">
    <property type="term" value="F:D-lactate dehydrogenase (NAD+) activity"/>
    <property type="evidence" value="ECO:0007669"/>
    <property type="project" value="TreeGrafter"/>
</dbReference>
<sequence>MGEAFTHIVRGDVMERIYFQDESKYRGSADALFIPETKEELIAYVKEKSIQKEAITIQGALTGITGSGVPVKGLALKTEKLNRIYIQEDEKGWYAYAEAGVTGEKLEQMASRETKDACFFPVLPTEKTATLGGIAASGAKGIHTRCYGGFKDYVEQCQVCTAKGDIIEVTWDMPEFGEIFGSEGMLVLFLSFKIRLIKKPQHIWGILFRFTDDRTAVRFAERIEERQHITAVEYMDKHTIRLIETYKKNMSAISSLPDIGEQIQVLIYVETAGESEEEAEEEAAGLLEACIEAGGDPEDAWAMCTEEEVERLRAYRHAASECVNMEVGKVNGQYPEVCKLSLDTTRSLTDRETLLDEYQSRLDKSNIPHCIFGHFGEGGPYVNLMAKDSAQYKEGTRIMEEWVHKAYEDSAEVFGEHGVGKLKKEMFQRNAPEVIVKEAVRRKQKWDPEGILNPGNMV</sequence>
<dbReference type="InterPro" id="IPR016166">
    <property type="entry name" value="FAD-bd_PCMH"/>
</dbReference>
<dbReference type="InterPro" id="IPR036318">
    <property type="entry name" value="FAD-bd_PCMH-like_sf"/>
</dbReference>
<dbReference type="InterPro" id="IPR016167">
    <property type="entry name" value="FAD-bd_PCMH_sub1"/>
</dbReference>
<evidence type="ECO:0000313" key="9">
    <source>
        <dbReference type="EMBL" id="TDA20400.1"/>
    </source>
</evidence>
<evidence type="ECO:0000256" key="6">
    <source>
        <dbReference type="ARBA" id="ARBA00023002"/>
    </source>
</evidence>
<evidence type="ECO:0000256" key="7">
    <source>
        <dbReference type="ARBA" id="ARBA00038897"/>
    </source>
</evidence>
<dbReference type="Gene3D" id="3.30.465.10">
    <property type="match status" value="1"/>
</dbReference>
<dbReference type="SUPFAM" id="SSF56176">
    <property type="entry name" value="FAD-binding/transporter-associated domain-like"/>
    <property type="match status" value="1"/>
</dbReference>
<dbReference type="AlphaFoldDB" id="A0A4V2WS63"/>